<gene>
    <name evidence="2" type="ORF">P3T76_016164</name>
</gene>
<comment type="caution">
    <text evidence="2">The sequence shown here is derived from an EMBL/GenBank/DDBJ whole genome shotgun (WGS) entry which is preliminary data.</text>
</comment>
<name>A0AAD9L9P8_9STRA</name>
<reference evidence="2" key="1">
    <citation type="submission" date="2023-08" db="EMBL/GenBank/DDBJ databases">
        <title>Reference Genome Resource for the Citrus Pathogen Phytophthora citrophthora.</title>
        <authorList>
            <person name="Moller H."/>
            <person name="Coetzee B."/>
            <person name="Rose L.J."/>
            <person name="Van Niekerk J.M."/>
        </authorList>
    </citation>
    <scope>NUCLEOTIDE SEQUENCE</scope>
    <source>
        <strain evidence="2">STE-U-9442</strain>
    </source>
</reference>
<evidence type="ECO:0000313" key="3">
    <source>
        <dbReference type="Proteomes" id="UP001259832"/>
    </source>
</evidence>
<feature type="compositionally biased region" description="Polar residues" evidence="1">
    <location>
        <begin position="1"/>
        <end position="15"/>
    </location>
</feature>
<dbReference type="EMBL" id="JASMQC010000072">
    <property type="protein sequence ID" value="KAK1928373.1"/>
    <property type="molecule type" value="Genomic_DNA"/>
</dbReference>
<protein>
    <submittedName>
        <fullName evidence="2">Uncharacterized protein</fullName>
    </submittedName>
</protein>
<accession>A0AAD9L9P8</accession>
<dbReference type="Proteomes" id="UP001259832">
    <property type="component" value="Unassembled WGS sequence"/>
</dbReference>
<dbReference type="AlphaFoldDB" id="A0AAD9L9P8"/>
<sequence>MSKPSLASPSPQPTTGIPGWPPFQEEMVAIAGSIRVSPRGAPDTAEPSIASWFGSYSQVEREVASVLDGMVFEIVDSAETSGIFFTQMQTWNQPSALVNPAYARGLKDFLPPVPKTLPPGMDGVTPLDDDAVTSAVISTMDGLLKTVETYFEGVGHACHKRILKARGPFCELSGRIPGPPLTDDNVDMELECTWPDVFASAPQGLTTDKGVPLPEIDTYAMLQLMAPDLLPPRRPSIDVDMVEVAPDAECQPRRTATDTTTIDVTTCPSDEGMSLRSGTVKPQLPASKKARRTNPSPKKPAELFSFLIIDDRRDEPGRGRCYHVRFLDGFDDWIPRKCLIEDGQQAPCDWVDWWYDEDKQETKPYVTFMKGLPDYCDYMRASETGDCVARAINALYKIAGYSTFITDDNWDDFRMDQGIGYDEGIGVSKTKALLKWMDVNGTTPNVRIRRSLLDRNLFTGNGNGVDGIFNSKLPEGLYLVHCDLSEMLGHGMALQVKSKMRSHLVYDDGNWIGLMDTESWLYRARGIYSIEFSAEDDIDDTPRVLGKRVRRGKHKNNKRARLE</sequence>
<keyword evidence="3" id="KW-1185">Reference proteome</keyword>
<evidence type="ECO:0000313" key="2">
    <source>
        <dbReference type="EMBL" id="KAK1928373.1"/>
    </source>
</evidence>
<evidence type="ECO:0000256" key="1">
    <source>
        <dbReference type="SAM" id="MobiDB-lite"/>
    </source>
</evidence>
<feature type="region of interest" description="Disordered" evidence="1">
    <location>
        <begin position="262"/>
        <end position="298"/>
    </location>
</feature>
<proteinExistence type="predicted"/>
<organism evidence="2 3">
    <name type="scientific">Phytophthora citrophthora</name>
    <dbReference type="NCBI Taxonomy" id="4793"/>
    <lineage>
        <taxon>Eukaryota</taxon>
        <taxon>Sar</taxon>
        <taxon>Stramenopiles</taxon>
        <taxon>Oomycota</taxon>
        <taxon>Peronosporomycetes</taxon>
        <taxon>Peronosporales</taxon>
        <taxon>Peronosporaceae</taxon>
        <taxon>Phytophthora</taxon>
    </lineage>
</organism>
<feature type="region of interest" description="Disordered" evidence="1">
    <location>
        <begin position="1"/>
        <end position="21"/>
    </location>
</feature>